<feature type="non-terminal residue" evidence="5">
    <location>
        <position position="780"/>
    </location>
</feature>
<evidence type="ECO:0000256" key="1">
    <source>
        <dbReference type="ARBA" id="ARBA00022450"/>
    </source>
</evidence>
<dbReference type="SMART" id="SM00829">
    <property type="entry name" value="PKS_ER"/>
    <property type="match status" value="1"/>
</dbReference>
<dbReference type="GO" id="GO:0006633">
    <property type="term" value="P:fatty acid biosynthetic process"/>
    <property type="evidence" value="ECO:0007669"/>
    <property type="project" value="UniProtKB-KW"/>
</dbReference>
<dbReference type="Pfam" id="PF21149">
    <property type="entry name" value="FAS_pseudo-KR"/>
    <property type="match status" value="1"/>
</dbReference>
<keyword evidence="1" id="KW-0596">Phosphopantetheine</keyword>
<dbReference type="InterPro" id="IPR013149">
    <property type="entry name" value="ADH-like_C"/>
</dbReference>
<dbReference type="InterPro" id="IPR036291">
    <property type="entry name" value="NAD(P)-bd_dom_sf"/>
</dbReference>
<dbReference type="Gene3D" id="3.10.129.110">
    <property type="entry name" value="Polyketide synthase dehydratase"/>
    <property type="match status" value="1"/>
</dbReference>
<evidence type="ECO:0000313" key="5">
    <source>
        <dbReference type="EMBL" id="KMQ87467.1"/>
    </source>
</evidence>
<dbReference type="OrthoDB" id="3509362at2759"/>
<dbReference type="Pfam" id="PF00107">
    <property type="entry name" value="ADH_zinc_N"/>
    <property type="match status" value="1"/>
</dbReference>
<dbReference type="STRING" id="67767.A0A0J7KB15"/>
<dbReference type="InterPro" id="IPR020843">
    <property type="entry name" value="ER"/>
</dbReference>
<organism evidence="5 6">
    <name type="scientific">Lasius niger</name>
    <name type="common">Black garden ant</name>
    <dbReference type="NCBI Taxonomy" id="67767"/>
    <lineage>
        <taxon>Eukaryota</taxon>
        <taxon>Metazoa</taxon>
        <taxon>Ecdysozoa</taxon>
        <taxon>Arthropoda</taxon>
        <taxon>Hexapoda</taxon>
        <taxon>Insecta</taxon>
        <taxon>Pterygota</taxon>
        <taxon>Neoptera</taxon>
        <taxon>Endopterygota</taxon>
        <taxon>Hymenoptera</taxon>
        <taxon>Apocrita</taxon>
        <taxon>Aculeata</taxon>
        <taxon>Formicoidea</taxon>
        <taxon>Formicidae</taxon>
        <taxon>Formicinae</taxon>
        <taxon>Lasius</taxon>
        <taxon>Lasius</taxon>
    </lineage>
</organism>
<dbReference type="EMBL" id="LBMM01010429">
    <property type="protein sequence ID" value="KMQ87467.1"/>
    <property type="molecule type" value="Genomic_DNA"/>
</dbReference>
<keyword evidence="2" id="KW-0597">Phosphoprotein</keyword>
<evidence type="ECO:0000256" key="3">
    <source>
        <dbReference type="ARBA" id="ARBA00022679"/>
    </source>
</evidence>
<proteinExistence type="predicted"/>
<dbReference type="Proteomes" id="UP000036403">
    <property type="component" value="Unassembled WGS sequence"/>
</dbReference>
<dbReference type="PANTHER" id="PTHR43775:SF23">
    <property type="entry name" value="FATTY ACID SYNTHASE 3"/>
    <property type="match status" value="1"/>
</dbReference>
<dbReference type="CDD" id="cd05195">
    <property type="entry name" value="enoyl_red"/>
    <property type="match status" value="1"/>
</dbReference>
<evidence type="ECO:0000259" key="4">
    <source>
        <dbReference type="SMART" id="SM00829"/>
    </source>
</evidence>
<dbReference type="SUPFAM" id="SSF51735">
    <property type="entry name" value="NAD(P)-binding Rossmann-fold domains"/>
    <property type="match status" value="1"/>
</dbReference>
<dbReference type="FunFam" id="3.40.50.720:FF:000209">
    <property type="entry name" value="Polyketide synthase Pks12"/>
    <property type="match status" value="1"/>
</dbReference>
<sequence>MIGWLKKQHHLDIPIVFEDVNFLRSTILSQQSPVNLTLTIQKGSGKFEIIEEGNLVVTGTVRIPVNIENEKICTTFINRNDNDEEEMSMKDIYKELKLRGYQYTDEFRGLKSASITGKNGHIVWTDNWVIFINNMLQLMILGQNSRSFLEPTSIRKAVIDPKSHIQQIEKLPNKEKQVLVQNYKHLDVLISGGIEICGVMVTSISCRKRAIHPVLEEYKFVAHRDLNVMSLQDAIRMSVLVALECYNMINVKIIEFVEDSDQVMPVNLNCLFVNKVLDDLPQIKSNIKLIATQERFKDIALPDNVSTIEFDKLTRNENCLMIIGYGILIKNKNELHEQLLSVIMPNGFLLTFEELDAIYDYSCLDNSIQEIVHVNNYEFSWVSKLKSFMDEKIEKETTYMRIIVVAEGDFECGLIGLVNCLRKEPGGEMIRGLFIQDKDVPTFSLQESLYMKQLQLDLPINVIRSGNIWGSYRHFSLPSLEPKPVQSAYVTQMVPGDLSTFCWVQSRISFVNDDDKENLISVVYASINFRDVMIASGRLNLESISDEPNNSSLIGMEFVGFNKNGQRIMGLCSTGGMTNIRVADNISVGSYLKNGRWTMEDAATVPCVYGTCYYALYFKGKMKKGDKVLIHSGTGGVGQVAIHLALYEGCEVFTTVGSVEKRHFIRETFPSIPEDHIGNSRDMSFEQMIIQKTGGRGVNIVLNSLAEEKLQASIRCLAKGGRFLEIGKFDMFSNNPLEIFPFSKEGLKNGAIKPLCKEVFEKNEIEAAFRHMAAGKHIGK</sequence>
<dbReference type="PANTHER" id="PTHR43775">
    <property type="entry name" value="FATTY ACID SYNTHASE"/>
    <property type="match status" value="1"/>
</dbReference>
<dbReference type="Gene3D" id="3.90.180.10">
    <property type="entry name" value="Medium-chain alcohol dehydrogenases, catalytic domain"/>
    <property type="match status" value="1"/>
</dbReference>
<dbReference type="InterPro" id="IPR042104">
    <property type="entry name" value="PKS_dehydratase_sf"/>
</dbReference>
<dbReference type="GO" id="GO:0004312">
    <property type="term" value="F:fatty acid synthase activity"/>
    <property type="evidence" value="ECO:0007669"/>
    <property type="project" value="TreeGrafter"/>
</dbReference>
<evidence type="ECO:0000256" key="2">
    <source>
        <dbReference type="ARBA" id="ARBA00022553"/>
    </source>
</evidence>
<dbReference type="AlphaFoldDB" id="A0A0J7KB15"/>
<reference evidence="5 6" key="1">
    <citation type="submission" date="2015-04" db="EMBL/GenBank/DDBJ databases">
        <title>Lasius niger genome sequencing.</title>
        <authorList>
            <person name="Konorov E.A."/>
            <person name="Nikitin M.A."/>
            <person name="Kirill M.V."/>
            <person name="Chang P."/>
        </authorList>
    </citation>
    <scope>NUCLEOTIDE SEQUENCE [LARGE SCALE GENOMIC DNA]</scope>
    <source>
        <tissue evidence="5">Whole</tissue>
    </source>
</reference>
<accession>A0A0J7KB15</accession>
<dbReference type="PaxDb" id="67767-A0A0J7KB15"/>
<feature type="domain" description="Enoyl reductase (ER)" evidence="4">
    <location>
        <begin position="496"/>
        <end position="780"/>
    </location>
</feature>
<name>A0A0J7KB15_LASNI</name>
<comment type="caution">
    <text evidence="5">The sequence shown here is derived from an EMBL/GenBank/DDBJ whole genome shotgun (WGS) entry which is preliminary data.</text>
</comment>
<keyword evidence="3" id="KW-0808">Transferase</keyword>
<keyword evidence="6" id="KW-1185">Reference proteome</keyword>
<protein>
    <submittedName>
        <fullName evidence="5">Fatty acid synthase</fullName>
    </submittedName>
</protein>
<dbReference type="InterPro" id="IPR011032">
    <property type="entry name" value="GroES-like_sf"/>
</dbReference>
<gene>
    <name evidence="5" type="ORF">RF55_13251</name>
</gene>
<evidence type="ECO:0000313" key="6">
    <source>
        <dbReference type="Proteomes" id="UP000036403"/>
    </source>
</evidence>
<dbReference type="InterPro" id="IPR049391">
    <property type="entry name" value="FAS_pseudo-KR"/>
</dbReference>
<dbReference type="InterPro" id="IPR050091">
    <property type="entry name" value="PKS_NRPS_Biosynth_Enz"/>
</dbReference>
<dbReference type="GO" id="GO:0016491">
    <property type="term" value="F:oxidoreductase activity"/>
    <property type="evidence" value="ECO:0007669"/>
    <property type="project" value="UniProtKB-KW"/>
</dbReference>
<dbReference type="SUPFAM" id="SSF50129">
    <property type="entry name" value="GroES-like"/>
    <property type="match status" value="1"/>
</dbReference>